<dbReference type="PANTHER" id="PTHR47212:SF4">
    <property type="entry name" value="ADHESIN-LIKE PROTEIN, PUTATIVE (DUF3741)-RELATED"/>
    <property type="match status" value="1"/>
</dbReference>
<gene>
    <name evidence="3" type="ORF">J5N97_023051</name>
</gene>
<name>A0A9D5HB77_9LILI</name>
<dbReference type="OrthoDB" id="770239at2759"/>
<keyword evidence="4" id="KW-1185">Reference proteome</keyword>
<organism evidence="3 4">
    <name type="scientific">Dioscorea zingiberensis</name>
    <dbReference type="NCBI Taxonomy" id="325984"/>
    <lineage>
        <taxon>Eukaryota</taxon>
        <taxon>Viridiplantae</taxon>
        <taxon>Streptophyta</taxon>
        <taxon>Embryophyta</taxon>
        <taxon>Tracheophyta</taxon>
        <taxon>Spermatophyta</taxon>
        <taxon>Magnoliopsida</taxon>
        <taxon>Liliopsida</taxon>
        <taxon>Dioscoreales</taxon>
        <taxon>Dioscoreaceae</taxon>
        <taxon>Dioscorea</taxon>
    </lineage>
</organism>
<sequence length="460" mass="52738">MAKRSRKRSARSKKDNAGCMWGFISLFDFRHSNAPRKLLSDRKRGSGRQHVVTGFSGNKFEMLSDVEEKQDFDENGTSEDRRDNRAMASVKSLMEEEMSKLQAGKKTDEEFEQPRSKLGYHREKNWKKISKNSKVATDLLLNDLRDLANLDSHQSHQSNSYEGSRSNFDLAAFMADSDGDNHQFAEKHKALNDVAETFLSRKLVEEKQVTGRESVYQSKQFINALETLNANKELFLKFVQDPNSVLLKYIQDLQSAHAGMLSDFDLCKCVEGNDRLRDDVGSSAQSERLISNKMFEKQNGHSFFRKKEKPKETMLSKESNSSQPLNRITVLKPSPSRTQNASMTITPTSLPSDSRKHQEVSERVGSYFSLKEIKRRLKNAIGDNKERRSISMDGVLHKIPYGQKSIEKTVPRKSFSKAQHTTPQPSFIVVKRDKIKVLKYNQMPNQHSLKPIINREIQRL</sequence>
<dbReference type="EMBL" id="JAGGNH010000006">
    <property type="protein sequence ID" value="KAJ0970174.1"/>
    <property type="molecule type" value="Genomic_DNA"/>
</dbReference>
<evidence type="ECO:0000313" key="4">
    <source>
        <dbReference type="Proteomes" id="UP001085076"/>
    </source>
</evidence>
<reference evidence="3" key="2">
    <citation type="journal article" date="2022" name="Hortic Res">
        <title>The genome of Dioscorea zingiberensis sheds light on the biosynthesis, origin and evolution of the medicinally important diosgenin saponins.</title>
        <authorList>
            <person name="Li Y."/>
            <person name="Tan C."/>
            <person name="Li Z."/>
            <person name="Guo J."/>
            <person name="Li S."/>
            <person name="Chen X."/>
            <person name="Wang C."/>
            <person name="Dai X."/>
            <person name="Yang H."/>
            <person name="Song W."/>
            <person name="Hou L."/>
            <person name="Xu J."/>
            <person name="Tong Z."/>
            <person name="Xu A."/>
            <person name="Yuan X."/>
            <person name="Wang W."/>
            <person name="Yang Q."/>
            <person name="Chen L."/>
            <person name="Sun Z."/>
            <person name="Wang K."/>
            <person name="Pan B."/>
            <person name="Chen J."/>
            <person name="Bao Y."/>
            <person name="Liu F."/>
            <person name="Qi X."/>
            <person name="Gang D.R."/>
            <person name="Wen J."/>
            <person name="Li J."/>
        </authorList>
    </citation>
    <scope>NUCLEOTIDE SEQUENCE</scope>
    <source>
        <strain evidence="3">Dzin_1.0</strain>
    </source>
</reference>
<comment type="caution">
    <text evidence="3">The sequence shown here is derived from an EMBL/GenBank/DDBJ whole genome shotgun (WGS) entry which is preliminary data.</text>
</comment>
<dbReference type="PANTHER" id="PTHR47212">
    <property type="entry name" value="ADHESIN-LIKE PROTEIN, PUTATIVE (DUF3741)-RELATED"/>
    <property type="match status" value="1"/>
</dbReference>
<feature type="compositionally biased region" description="Polar residues" evidence="1">
    <location>
        <begin position="316"/>
        <end position="326"/>
    </location>
</feature>
<feature type="compositionally biased region" description="Polar residues" evidence="1">
    <location>
        <begin position="335"/>
        <end position="352"/>
    </location>
</feature>
<evidence type="ECO:0000259" key="2">
    <source>
        <dbReference type="Pfam" id="PF12552"/>
    </source>
</evidence>
<proteinExistence type="predicted"/>
<feature type="domain" description="DUF3741" evidence="2">
    <location>
        <begin position="201"/>
        <end position="244"/>
    </location>
</feature>
<dbReference type="InterPro" id="IPR022212">
    <property type="entry name" value="DUF3741"/>
</dbReference>
<dbReference type="Pfam" id="PF12552">
    <property type="entry name" value="DUF3741"/>
    <property type="match status" value="1"/>
</dbReference>
<feature type="region of interest" description="Disordered" evidence="1">
    <location>
        <begin position="300"/>
        <end position="361"/>
    </location>
</feature>
<accession>A0A9D5HB77</accession>
<dbReference type="AlphaFoldDB" id="A0A9D5HB77"/>
<evidence type="ECO:0000313" key="3">
    <source>
        <dbReference type="EMBL" id="KAJ0970174.1"/>
    </source>
</evidence>
<evidence type="ECO:0000256" key="1">
    <source>
        <dbReference type="SAM" id="MobiDB-lite"/>
    </source>
</evidence>
<reference evidence="3" key="1">
    <citation type="submission" date="2021-03" db="EMBL/GenBank/DDBJ databases">
        <authorList>
            <person name="Li Z."/>
            <person name="Yang C."/>
        </authorList>
    </citation>
    <scope>NUCLEOTIDE SEQUENCE</scope>
    <source>
        <strain evidence="3">Dzin_1.0</strain>
        <tissue evidence="3">Leaf</tissue>
    </source>
</reference>
<dbReference type="Proteomes" id="UP001085076">
    <property type="component" value="Miscellaneous, Linkage group lg06"/>
</dbReference>
<protein>
    <recommendedName>
        <fullName evidence="2">DUF3741 domain-containing protein</fullName>
    </recommendedName>
</protein>